<dbReference type="STRING" id="62101.AB835_13410"/>
<evidence type="ECO:0000313" key="4">
    <source>
        <dbReference type="Proteomes" id="UP000242502"/>
    </source>
</evidence>
<evidence type="ECO:0000259" key="2">
    <source>
        <dbReference type="Pfam" id="PF13435"/>
    </source>
</evidence>
<gene>
    <name evidence="3" type="ORF">AB835_13410</name>
</gene>
<accession>A0A1D2QLX3</accession>
<dbReference type="InterPro" id="IPR023155">
    <property type="entry name" value="Cyt_c-552/4"/>
</dbReference>
<keyword evidence="1" id="KW-0812">Transmembrane</keyword>
<protein>
    <recommendedName>
        <fullName evidence="2">Cytochrome c-552/4 domain-containing protein</fullName>
    </recommendedName>
</protein>
<evidence type="ECO:0000313" key="3">
    <source>
        <dbReference type="EMBL" id="ODS22580.1"/>
    </source>
</evidence>
<dbReference type="Proteomes" id="UP000242502">
    <property type="component" value="Unassembled WGS sequence"/>
</dbReference>
<dbReference type="InterPro" id="IPR036280">
    <property type="entry name" value="Multihaem_cyt_sf"/>
</dbReference>
<feature type="transmembrane region" description="Helical" evidence="1">
    <location>
        <begin position="81"/>
        <end position="105"/>
    </location>
</feature>
<dbReference type="AlphaFoldDB" id="A0A1D2QLX3"/>
<keyword evidence="1" id="KW-1133">Transmembrane helix</keyword>
<dbReference type="SUPFAM" id="SSF48695">
    <property type="entry name" value="Multiheme cytochromes"/>
    <property type="match status" value="1"/>
</dbReference>
<feature type="transmembrane region" description="Helical" evidence="1">
    <location>
        <begin position="49"/>
        <end position="69"/>
    </location>
</feature>
<proteinExistence type="predicted"/>
<feature type="transmembrane region" description="Helical" evidence="1">
    <location>
        <begin position="117"/>
        <end position="136"/>
    </location>
</feature>
<evidence type="ECO:0000256" key="1">
    <source>
        <dbReference type="SAM" id="Phobius"/>
    </source>
</evidence>
<dbReference type="EMBL" id="MDLC01000066">
    <property type="protein sequence ID" value="ODS22580.1"/>
    <property type="molecule type" value="Genomic_DNA"/>
</dbReference>
<dbReference type="Pfam" id="PF13435">
    <property type="entry name" value="Cytochrome_C554"/>
    <property type="match status" value="1"/>
</dbReference>
<feature type="transmembrane region" description="Helical" evidence="1">
    <location>
        <begin position="162"/>
        <end position="184"/>
    </location>
</feature>
<reference evidence="3 4" key="1">
    <citation type="journal article" date="2016" name="Appl. Environ. Microbiol.">
        <title>Lack of Overt Genome Reduction in the Bryostatin-Producing Bryozoan Symbiont "Candidatus Endobugula sertula".</title>
        <authorList>
            <person name="Miller I.J."/>
            <person name="Vanee N."/>
            <person name="Fong S.S."/>
            <person name="Lim-Fong G.E."/>
            <person name="Kwan J.C."/>
        </authorList>
    </citation>
    <scope>NUCLEOTIDE SEQUENCE [LARGE SCALE GENOMIC DNA]</scope>
    <source>
        <strain evidence="3">AB1-4</strain>
    </source>
</reference>
<keyword evidence="1" id="KW-0472">Membrane</keyword>
<feature type="domain" description="Cytochrome c-552/4" evidence="2">
    <location>
        <begin position="229"/>
        <end position="282"/>
    </location>
</feature>
<sequence>MTMEKTTTGKLQQESHWLTAVACLGALSLFSGLLLLLPLFALTGLQINLLLHTLLGSLLALPLLRYSLLHFTRTVGIRSPLLIFSGLAASMLLLGLFVSGFWMAIEGQSEEYGWIDQLHAITVYSFLGLLVIHLLAHRYQKRKKQHTHKRPFITVTHSTPKVTGLALGLYSLVLLGAGVLPSMLPTETTKVYPSNDYVLDYDDHPFRPSQTETVSGGFVLTEQIAKSQQCGSCHTDIYEQWLSSTHRQAASDPAYVKNINLLEKNRGITATRYCEGCHAPVALLTGELTPGGKHGGRP</sequence>
<name>A0A1D2QLX3_9GAMM</name>
<dbReference type="Gene3D" id="1.10.1130.10">
    <property type="entry name" value="Flavocytochrome C3, Chain A"/>
    <property type="match status" value="1"/>
</dbReference>
<comment type="caution">
    <text evidence="3">The sequence shown here is derived from an EMBL/GenBank/DDBJ whole genome shotgun (WGS) entry which is preliminary data.</text>
</comment>
<organism evidence="3 4">
    <name type="scientific">Candidatus Endobugula sertula</name>
    <name type="common">Bugula neritina bacterial symbiont</name>
    <dbReference type="NCBI Taxonomy" id="62101"/>
    <lineage>
        <taxon>Bacteria</taxon>
        <taxon>Pseudomonadati</taxon>
        <taxon>Pseudomonadota</taxon>
        <taxon>Gammaproteobacteria</taxon>
        <taxon>Cellvibrionales</taxon>
        <taxon>Cellvibrionaceae</taxon>
        <taxon>Candidatus Endobugula</taxon>
    </lineage>
</organism>
<feature type="transmembrane region" description="Helical" evidence="1">
    <location>
        <begin position="21"/>
        <end position="43"/>
    </location>
</feature>